<gene>
    <name evidence="1" type="primary">ORF213966</name>
</gene>
<evidence type="ECO:0000313" key="1">
    <source>
        <dbReference type="EMBL" id="CEK96911.1"/>
    </source>
</evidence>
<dbReference type="AlphaFoldDB" id="A0A0B7BX03"/>
<proteinExistence type="predicted"/>
<dbReference type="EMBL" id="HACG01050046">
    <property type="protein sequence ID" value="CEK96911.1"/>
    <property type="molecule type" value="Transcribed_RNA"/>
</dbReference>
<sequence length="90" mass="9985">INPDTWEVNAHSRSAQCSTAYREAVTYESAAVEKQREARKDLALNPPKLCSQNFMSTTSTNSLSQIDLVSGTNPLLAPTIDRMSGRHHHM</sequence>
<organism evidence="1">
    <name type="scientific">Arion vulgaris</name>
    <dbReference type="NCBI Taxonomy" id="1028688"/>
    <lineage>
        <taxon>Eukaryota</taxon>
        <taxon>Metazoa</taxon>
        <taxon>Spiralia</taxon>
        <taxon>Lophotrochozoa</taxon>
        <taxon>Mollusca</taxon>
        <taxon>Gastropoda</taxon>
        <taxon>Heterobranchia</taxon>
        <taxon>Euthyneura</taxon>
        <taxon>Panpulmonata</taxon>
        <taxon>Eupulmonata</taxon>
        <taxon>Stylommatophora</taxon>
        <taxon>Helicina</taxon>
        <taxon>Arionoidea</taxon>
        <taxon>Arionidae</taxon>
        <taxon>Arion</taxon>
    </lineage>
</organism>
<reference evidence="1" key="1">
    <citation type="submission" date="2014-12" db="EMBL/GenBank/DDBJ databases">
        <title>Insight into the proteome of Arion vulgaris.</title>
        <authorList>
            <person name="Aradska J."/>
            <person name="Bulat T."/>
            <person name="Smidak R."/>
            <person name="Sarate P."/>
            <person name="Gangsoo J."/>
            <person name="Sialana F."/>
            <person name="Bilban M."/>
            <person name="Lubec G."/>
        </authorList>
    </citation>
    <scope>NUCLEOTIDE SEQUENCE</scope>
    <source>
        <tissue evidence="1">Skin</tissue>
    </source>
</reference>
<feature type="non-terminal residue" evidence="1">
    <location>
        <position position="1"/>
    </location>
</feature>
<protein>
    <submittedName>
        <fullName evidence="1">Uncharacterized protein</fullName>
    </submittedName>
</protein>
<accession>A0A0B7BX03</accession>
<name>A0A0B7BX03_9EUPU</name>